<accession>A0A0M3IAB3</accession>
<dbReference type="AlphaFoldDB" id="A0A0M3IAB3"/>
<reference evidence="2" key="1">
    <citation type="submission" date="2017-02" db="UniProtKB">
        <authorList>
            <consortium name="WormBaseParasite"/>
        </authorList>
    </citation>
    <scope>IDENTIFICATION</scope>
</reference>
<evidence type="ECO:0000313" key="2">
    <source>
        <dbReference type="WBParaSite" id="ALUE_0001449501-mRNA-1"/>
    </source>
</evidence>
<dbReference type="WBParaSite" id="ALUE_0001449501-mRNA-1">
    <property type="protein sequence ID" value="ALUE_0001449501-mRNA-1"/>
    <property type="gene ID" value="ALUE_0001449501"/>
</dbReference>
<name>A0A0M3IAB3_ASCLU</name>
<dbReference type="Proteomes" id="UP000036681">
    <property type="component" value="Unplaced"/>
</dbReference>
<protein>
    <submittedName>
        <fullName evidence="2">Transposase</fullName>
    </submittedName>
</protein>
<evidence type="ECO:0000313" key="1">
    <source>
        <dbReference type="Proteomes" id="UP000036681"/>
    </source>
</evidence>
<keyword evidence="1" id="KW-1185">Reference proteome</keyword>
<sequence>MGERQVKAWKTLTRQQPMATAQRFRCTIDRRQTENCTMIRSIKAWTPIPCEHGRGWSRISTGITHASG</sequence>
<proteinExistence type="predicted"/>
<organism evidence="1 2">
    <name type="scientific">Ascaris lumbricoides</name>
    <name type="common">Giant roundworm</name>
    <dbReference type="NCBI Taxonomy" id="6252"/>
    <lineage>
        <taxon>Eukaryota</taxon>
        <taxon>Metazoa</taxon>
        <taxon>Ecdysozoa</taxon>
        <taxon>Nematoda</taxon>
        <taxon>Chromadorea</taxon>
        <taxon>Rhabditida</taxon>
        <taxon>Spirurina</taxon>
        <taxon>Ascaridomorpha</taxon>
        <taxon>Ascaridoidea</taxon>
        <taxon>Ascarididae</taxon>
        <taxon>Ascaris</taxon>
    </lineage>
</organism>